<dbReference type="KEGG" id="som:SOMG_01826"/>
<protein>
    <submittedName>
        <fullName evidence="1">Schizosaccharomyces specific protein Mug103</fullName>
    </submittedName>
</protein>
<name>A0AAF0ATY0_9SCHI</name>
<evidence type="ECO:0000313" key="2">
    <source>
        <dbReference type="Proteomes" id="UP001212411"/>
    </source>
</evidence>
<dbReference type="GeneID" id="80875308"/>
<dbReference type="Proteomes" id="UP001212411">
    <property type="component" value="Chromosome 1"/>
</dbReference>
<proteinExistence type="predicted"/>
<accession>A0AAF0ATY0</accession>
<gene>
    <name evidence="1" type="primary">mug103</name>
    <name evidence="1" type="ORF">SOMG_01826</name>
</gene>
<organism evidence="1 2">
    <name type="scientific">Schizosaccharomyces osmophilus</name>
    <dbReference type="NCBI Taxonomy" id="2545709"/>
    <lineage>
        <taxon>Eukaryota</taxon>
        <taxon>Fungi</taxon>
        <taxon>Dikarya</taxon>
        <taxon>Ascomycota</taxon>
        <taxon>Taphrinomycotina</taxon>
        <taxon>Schizosaccharomycetes</taxon>
        <taxon>Schizosaccharomycetales</taxon>
        <taxon>Schizosaccharomycetaceae</taxon>
        <taxon>Schizosaccharomyces</taxon>
    </lineage>
</organism>
<sequence>MEDFEIIRKQEADPYYFHPCLKFEEHIVDGFLSICKAPPPFSFVASQACNKRSVGAVATESFPPLTNERFFENKKTKKTGCFDCRASSSTDSQELPFTFERDTSKARHKRTRKLLLKDKRARY</sequence>
<reference evidence="1 2" key="1">
    <citation type="journal article" date="2023" name="G3 (Bethesda)">
        <title>A high-quality reference genome for the fission yeast Schizosaccharomyces osmophilus.</title>
        <authorList>
            <person name="Jia G.S."/>
            <person name="Zhang W.C."/>
            <person name="Liang Y."/>
            <person name="Liu X.H."/>
            <person name="Rhind N."/>
            <person name="Pidoux A."/>
            <person name="Brysch-Herzberg M."/>
            <person name="Du L.L."/>
        </authorList>
    </citation>
    <scope>NUCLEOTIDE SEQUENCE [LARGE SCALE GENOMIC DNA]</scope>
    <source>
        <strain evidence="1 2">CBS 15793</strain>
    </source>
</reference>
<keyword evidence="2" id="KW-1185">Reference proteome</keyword>
<dbReference type="EMBL" id="CP115611">
    <property type="protein sequence ID" value="WBW71941.1"/>
    <property type="molecule type" value="Genomic_DNA"/>
</dbReference>
<dbReference type="AlphaFoldDB" id="A0AAF0ATY0"/>
<dbReference type="RefSeq" id="XP_056036184.1">
    <property type="nucleotide sequence ID" value="XM_056180619.1"/>
</dbReference>
<evidence type="ECO:0000313" key="1">
    <source>
        <dbReference type="EMBL" id="WBW71941.1"/>
    </source>
</evidence>